<protein>
    <submittedName>
        <fullName evidence="8">DnaJ homolog subfamily C member 7-like</fullName>
    </submittedName>
</protein>
<dbReference type="InterPro" id="IPR013105">
    <property type="entry name" value="TPR_2"/>
</dbReference>
<feature type="region of interest" description="Disordered" evidence="5">
    <location>
        <begin position="1"/>
        <end position="33"/>
    </location>
</feature>
<accession>A0ABM1DTD5</accession>
<dbReference type="SMART" id="SM00271">
    <property type="entry name" value="DnaJ"/>
    <property type="match status" value="1"/>
</dbReference>
<dbReference type="Gene3D" id="1.25.40.10">
    <property type="entry name" value="Tetratricopeptide repeat domain"/>
    <property type="match status" value="1"/>
</dbReference>
<feature type="repeat" description="TPR" evidence="3">
    <location>
        <begin position="338"/>
        <end position="371"/>
    </location>
</feature>
<proteinExistence type="predicted"/>
<organism evidence="7 8">
    <name type="scientific">Priapulus caudatus</name>
    <name type="common">Priapulid worm</name>
    <dbReference type="NCBI Taxonomy" id="37621"/>
    <lineage>
        <taxon>Eukaryota</taxon>
        <taxon>Metazoa</taxon>
        <taxon>Ecdysozoa</taxon>
        <taxon>Scalidophora</taxon>
        <taxon>Priapulida</taxon>
        <taxon>Priapulimorpha</taxon>
        <taxon>Priapulimorphida</taxon>
        <taxon>Priapulidae</taxon>
        <taxon>Priapulus</taxon>
    </lineage>
</organism>
<dbReference type="PANTHER" id="PTHR45188:SF2">
    <property type="entry name" value="DNAJ HOMOLOG SUBFAMILY C MEMBER 7"/>
    <property type="match status" value="1"/>
</dbReference>
<evidence type="ECO:0000256" key="2">
    <source>
        <dbReference type="ARBA" id="ARBA00022803"/>
    </source>
</evidence>
<dbReference type="SUPFAM" id="SSF46565">
    <property type="entry name" value="Chaperone J-domain"/>
    <property type="match status" value="1"/>
</dbReference>
<dbReference type="Gene3D" id="1.10.287.110">
    <property type="entry name" value="DnaJ domain"/>
    <property type="match status" value="1"/>
</dbReference>
<feature type="repeat" description="TPR" evidence="3">
    <location>
        <begin position="266"/>
        <end position="299"/>
    </location>
</feature>
<dbReference type="RefSeq" id="XP_014663206.1">
    <property type="nucleotide sequence ID" value="XM_014807720.1"/>
</dbReference>
<dbReference type="InterPro" id="IPR018253">
    <property type="entry name" value="DnaJ_domain_CS"/>
</dbReference>
<feature type="repeat" description="TPR" evidence="3">
    <location>
        <begin position="220"/>
        <end position="253"/>
    </location>
</feature>
<feature type="region of interest" description="Disordered" evidence="5">
    <location>
        <begin position="415"/>
        <end position="437"/>
    </location>
</feature>
<evidence type="ECO:0000313" key="7">
    <source>
        <dbReference type="Proteomes" id="UP000695022"/>
    </source>
</evidence>
<evidence type="ECO:0000256" key="1">
    <source>
        <dbReference type="ARBA" id="ARBA00022737"/>
    </source>
</evidence>
<name>A0ABM1DTD5_PRICU</name>
<dbReference type="Pfam" id="PF00226">
    <property type="entry name" value="DnaJ"/>
    <property type="match status" value="1"/>
</dbReference>
<dbReference type="InterPro" id="IPR036869">
    <property type="entry name" value="J_dom_sf"/>
</dbReference>
<dbReference type="InterPro" id="IPR011990">
    <property type="entry name" value="TPR-like_helical_dom_sf"/>
</dbReference>
<dbReference type="PROSITE" id="PS50076">
    <property type="entry name" value="DNAJ_2"/>
    <property type="match status" value="1"/>
</dbReference>
<dbReference type="Pfam" id="PF07719">
    <property type="entry name" value="TPR_2"/>
    <property type="match status" value="1"/>
</dbReference>
<dbReference type="InterPro" id="IPR019734">
    <property type="entry name" value="TPR_rpt"/>
</dbReference>
<keyword evidence="1" id="KW-0677">Repeat</keyword>
<dbReference type="SMART" id="SM00028">
    <property type="entry name" value="TPR"/>
    <property type="match status" value="8"/>
</dbReference>
<feature type="repeat" description="TPR" evidence="3">
    <location>
        <begin position="72"/>
        <end position="105"/>
    </location>
</feature>
<dbReference type="PROSITE" id="PS50005">
    <property type="entry name" value="TPR"/>
    <property type="match status" value="4"/>
</dbReference>
<evidence type="ECO:0000256" key="5">
    <source>
        <dbReference type="SAM" id="MobiDB-lite"/>
    </source>
</evidence>
<keyword evidence="2 3" id="KW-0802">TPR repeat</keyword>
<reference evidence="8" key="1">
    <citation type="submission" date="2025-08" db="UniProtKB">
        <authorList>
            <consortium name="RefSeq"/>
        </authorList>
    </citation>
    <scope>IDENTIFICATION</scope>
</reference>
<evidence type="ECO:0000259" key="6">
    <source>
        <dbReference type="PROSITE" id="PS50076"/>
    </source>
</evidence>
<dbReference type="Proteomes" id="UP000695022">
    <property type="component" value="Unplaced"/>
</dbReference>
<dbReference type="Pfam" id="PF14559">
    <property type="entry name" value="TPR_19"/>
    <property type="match status" value="1"/>
</dbReference>
<keyword evidence="7" id="KW-1185">Reference proteome</keyword>
<feature type="compositionally biased region" description="Basic and acidic residues" evidence="5">
    <location>
        <begin position="419"/>
        <end position="437"/>
    </location>
</feature>
<evidence type="ECO:0000256" key="4">
    <source>
        <dbReference type="SAM" id="Coils"/>
    </source>
</evidence>
<keyword evidence="4" id="KW-0175">Coiled coil</keyword>
<dbReference type="CDD" id="cd06257">
    <property type="entry name" value="DnaJ"/>
    <property type="match status" value="1"/>
</dbReference>
<dbReference type="PRINTS" id="PR00625">
    <property type="entry name" value="JDOMAIN"/>
</dbReference>
<dbReference type="GeneID" id="106805933"/>
<evidence type="ECO:0000256" key="3">
    <source>
        <dbReference type="PROSITE-ProRule" id="PRU00339"/>
    </source>
</evidence>
<feature type="domain" description="J" evidence="6">
    <location>
        <begin position="392"/>
        <end position="462"/>
    </location>
</feature>
<sequence length="513" mass="58046">MADDCTRTGSKRSKKSGIDNESMETETERPQEELISMGEEKKLEGNIEYSKGNYQAALQLYTEAIGFNDTIASFYGNRAAVYLMLHKYQNAIEDAKTSTTLDPKFIKGYIREAKAHLPLGDAFHAKLCLEKALLVDKNNSQVKAELQTAKAVQLFADEAEKDYHKGDFRRVLFCMDRALDHAPACTAFKLARAEALAMLERYQEAQEVANSVLLFDQMNVDAIFVRGLCLYYDDNIDKAFSHFQHILRLAPDHKKAIDVFKKAKLLIQKKHQGNNYFKTGDFKRAHDLYSEALNIDPNNKSTNSKLHCNRAAVLAKLRRIDEAITECTKAIELDDKYEKAYLRRGKCYLDTEHYEEAARDYEKLSKIDQRNREYKKLYKEAQLELKKSKRKDYYKILGVDKNASDDDIKKAYKKSALVHHPDRHSNASPEEKGEQEKKFKEVGEAYAVLSDKQKKARYDSGQDLDEMGGDIDPDTIFQAFFGGAGGFPFQHMGGGGGGGGGGGFPGGFHFQFG</sequence>
<dbReference type="PANTHER" id="PTHR45188">
    <property type="entry name" value="DNAJ PROTEIN P58IPK HOMOLOG"/>
    <property type="match status" value="1"/>
</dbReference>
<evidence type="ECO:0000313" key="8">
    <source>
        <dbReference type="RefSeq" id="XP_014663206.1"/>
    </source>
</evidence>
<gene>
    <name evidence="8" type="primary">LOC106805933</name>
</gene>
<feature type="coiled-coil region" evidence="4">
    <location>
        <begin position="364"/>
        <end position="391"/>
    </location>
</feature>
<dbReference type="PROSITE" id="PS00636">
    <property type="entry name" value="DNAJ_1"/>
    <property type="match status" value="1"/>
</dbReference>
<dbReference type="SUPFAM" id="SSF48452">
    <property type="entry name" value="TPR-like"/>
    <property type="match status" value="3"/>
</dbReference>
<dbReference type="InterPro" id="IPR001623">
    <property type="entry name" value="DnaJ_domain"/>
</dbReference>